<organism evidence="2 3">
    <name type="scientific">Marinobacterium lutimaris</name>
    <dbReference type="NCBI Taxonomy" id="568106"/>
    <lineage>
        <taxon>Bacteria</taxon>
        <taxon>Pseudomonadati</taxon>
        <taxon>Pseudomonadota</taxon>
        <taxon>Gammaproteobacteria</taxon>
        <taxon>Oceanospirillales</taxon>
        <taxon>Oceanospirillaceae</taxon>
        <taxon>Marinobacterium</taxon>
    </lineage>
</organism>
<protein>
    <submittedName>
        <fullName evidence="2">Uncharacterized membrane protein</fullName>
    </submittedName>
</protein>
<dbReference type="OrthoDB" id="8537043at2"/>
<evidence type="ECO:0000313" key="3">
    <source>
        <dbReference type="Proteomes" id="UP000236745"/>
    </source>
</evidence>
<feature type="transmembrane region" description="Helical" evidence="1">
    <location>
        <begin position="124"/>
        <end position="142"/>
    </location>
</feature>
<gene>
    <name evidence="2" type="ORF">SAMN05444390_10126</name>
</gene>
<dbReference type="Proteomes" id="UP000236745">
    <property type="component" value="Unassembled WGS sequence"/>
</dbReference>
<feature type="transmembrane region" description="Helical" evidence="1">
    <location>
        <begin position="148"/>
        <end position="170"/>
    </location>
</feature>
<accession>A0A1H5TB54</accession>
<keyword evidence="1" id="KW-0472">Membrane</keyword>
<dbReference type="EMBL" id="FNVQ01000001">
    <property type="protein sequence ID" value="SEF59994.1"/>
    <property type="molecule type" value="Genomic_DNA"/>
</dbReference>
<feature type="transmembrane region" description="Helical" evidence="1">
    <location>
        <begin position="75"/>
        <end position="93"/>
    </location>
</feature>
<dbReference type="RefSeq" id="WP_160115418.1">
    <property type="nucleotide sequence ID" value="NZ_FNVQ01000001.1"/>
</dbReference>
<proteinExistence type="predicted"/>
<keyword evidence="1" id="KW-1133">Transmembrane helix</keyword>
<reference evidence="2 3" key="1">
    <citation type="submission" date="2016-10" db="EMBL/GenBank/DDBJ databases">
        <authorList>
            <person name="de Groot N.N."/>
        </authorList>
    </citation>
    <scope>NUCLEOTIDE SEQUENCE [LARGE SCALE GENOMIC DNA]</scope>
    <source>
        <strain evidence="2 3">DSM 22012</strain>
    </source>
</reference>
<name>A0A1H5TB54_9GAMM</name>
<feature type="transmembrane region" description="Helical" evidence="1">
    <location>
        <begin position="50"/>
        <end position="69"/>
    </location>
</feature>
<evidence type="ECO:0000256" key="1">
    <source>
        <dbReference type="SAM" id="Phobius"/>
    </source>
</evidence>
<sequence>MGKVLLVLLSVLYPALVYFLIDRVQPGWFLSLMFGLLLWRAIASRQPAERWTLVAATLLLAVLSLILPAEQSMKLYPVLMSLAMLLLFGSSLIKGPTLVERIARLKEPDLPPEGVRYTRQVTRVWTVFFAANATIAMATVLSNDDQLWALYNGLISYLLVGMLMLGELLVRRWVREKQG</sequence>
<feature type="transmembrane region" description="Helical" evidence="1">
    <location>
        <begin position="27"/>
        <end position="43"/>
    </location>
</feature>
<keyword evidence="1" id="KW-0812">Transmembrane</keyword>
<keyword evidence="3" id="KW-1185">Reference proteome</keyword>
<evidence type="ECO:0000313" key="2">
    <source>
        <dbReference type="EMBL" id="SEF59994.1"/>
    </source>
</evidence>
<dbReference type="AlphaFoldDB" id="A0A1H5TB54"/>